<feature type="transmembrane region" description="Helical" evidence="1">
    <location>
        <begin position="95"/>
        <end position="116"/>
    </location>
</feature>
<gene>
    <name evidence="2" type="ordered locus">RPC_4438</name>
</gene>
<reference evidence="2" key="1">
    <citation type="submission" date="2006-03" db="EMBL/GenBank/DDBJ databases">
        <title>Complete sequence of Rhodopseudomonas palustris BisB18.</title>
        <authorList>
            <consortium name="US DOE Joint Genome Institute"/>
            <person name="Copeland A."/>
            <person name="Lucas S."/>
            <person name="Lapidus A."/>
            <person name="Barry K."/>
            <person name="Detter J.C."/>
            <person name="Glavina del Rio T."/>
            <person name="Hammon N."/>
            <person name="Israni S."/>
            <person name="Dalin E."/>
            <person name="Tice H."/>
            <person name="Pitluck S."/>
            <person name="Chain P."/>
            <person name="Malfatti S."/>
            <person name="Shin M."/>
            <person name="Vergez L."/>
            <person name="Schmutz J."/>
            <person name="Larimer F."/>
            <person name="Land M."/>
            <person name="Hauser L."/>
            <person name="Pelletier D.A."/>
            <person name="Kyrpides N."/>
            <person name="Anderson I."/>
            <person name="Oda Y."/>
            <person name="Harwood C.S."/>
            <person name="Richardson P."/>
        </authorList>
    </citation>
    <scope>NUCLEOTIDE SEQUENCE [LARGE SCALE GENOMIC DNA]</scope>
    <source>
        <strain evidence="2">BisB18</strain>
    </source>
</reference>
<dbReference type="EMBL" id="CP000301">
    <property type="protein sequence ID" value="ABD89961.1"/>
    <property type="molecule type" value="Genomic_DNA"/>
</dbReference>
<feature type="transmembrane region" description="Helical" evidence="1">
    <location>
        <begin position="128"/>
        <end position="149"/>
    </location>
</feature>
<feature type="transmembrane region" description="Helical" evidence="1">
    <location>
        <begin position="195"/>
        <end position="213"/>
    </location>
</feature>
<feature type="transmembrane region" description="Helical" evidence="1">
    <location>
        <begin position="333"/>
        <end position="352"/>
    </location>
</feature>
<dbReference type="STRING" id="316056.RPC_4438"/>
<protein>
    <recommendedName>
        <fullName evidence="3">O-antigen ligase domain-containing protein</fullName>
    </recommendedName>
</protein>
<evidence type="ECO:0000256" key="1">
    <source>
        <dbReference type="SAM" id="Phobius"/>
    </source>
</evidence>
<feature type="transmembrane region" description="Helical" evidence="1">
    <location>
        <begin position="219"/>
        <end position="238"/>
    </location>
</feature>
<dbReference type="HOGENOM" id="CLU_643880_0_0_5"/>
<dbReference type="PANTHER" id="PTHR37422:SF21">
    <property type="entry name" value="EXOQ-LIKE PROTEIN"/>
    <property type="match status" value="1"/>
</dbReference>
<feature type="transmembrane region" description="Helical" evidence="1">
    <location>
        <begin position="364"/>
        <end position="382"/>
    </location>
</feature>
<dbReference type="PANTHER" id="PTHR37422">
    <property type="entry name" value="TEICHURONIC ACID BIOSYNTHESIS PROTEIN TUAE"/>
    <property type="match status" value="1"/>
</dbReference>
<accession>Q20Y25</accession>
<keyword evidence="1" id="KW-0812">Transmembrane</keyword>
<sequence>MTDFALAARPELPATAAPGLKALQLRLLWLVGACGAIVFIEPSPYEIAIVIAVVVFAATGLRMAPPLLVPLTLLIGICLGYAIGAIDLIDDPEILTWLLTSWYMATTAMFFAMLALQDTSARIDALLRGYLFGAIVAALAGIAGYFGVIPGADELLTFAGRARGTFKDPNVLGAFLVLPALYTLLRIIEGSFWSALRNGVAFGILSLAIFLAFSRAAWGTFGGAALLMVALMFITAPSQQARLRIVMLAVVALLLAAAAIAVLLSLDQVAALFKERASFHQPYDSGRFGRFGRHLLGAGMALDYPTGIGPLQFRRFFPEDTHNSFLNAFMSGGWISGTLYPALIFTTAGYGLRFAFVRTPWQKAYILVISTLLVTMLESFIIDTDHWRHYFMLLGLTWGLAVVSSGFRAAAPTT</sequence>
<dbReference type="OrthoDB" id="9796592at2"/>
<name>Q20Y25_RHOPB</name>
<dbReference type="eggNOG" id="COG3307">
    <property type="taxonomic scope" value="Bacteria"/>
</dbReference>
<proteinExistence type="predicted"/>
<evidence type="ECO:0000313" key="2">
    <source>
        <dbReference type="EMBL" id="ABD89961.1"/>
    </source>
</evidence>
<organism evidence="2">
    <name type="scientific">Rhodopseudomonas palustris (strain BisB18)</name>
    <dbReference type="NCBI Taxonomy" id="316056"/>
    <lineage>
        <taxon>Bacteria</taxon>
        <taxon>Pseudomonadati</taxon>
        <taxon>Pseudomonadota</taxon>
        <taxon>Alphaproteobacteria</taxon>
        <taxon>Hyphomicrobiales</taxon>
        <taxon>Nitrobacteraceae</taxon>
        <taxon>Rhodopseudomonas</taxon>
    </lineage>
</organism>
<keyword evidence="1" id="KW-0472">Membrane</keyword>
<keyword evidence="1" id="KW-1133">Transmembrane helix</keyword>
<dbReference type="InterPro" id="IPR051533">
    <property type="entry name" value="WaaL-like"/>
</dbReference>
<feature type="transmembrane region" description="Helical" evidence="1">
    <location>
        <begin position="27"/>
        <end position="55"/>
    </location>
</feature>
<dbReference type="AlphaFoldDB" id="Q20Y25"/>
<dbReference type="KEGG" id="rpc:RPC_4438"/>
<feature type="transmembrane region" description="Helical" evidence="1">
    <location>
        <begin position="67"/>
        <end position="89"/>
    </location>
</feature>
<dbReference type="RefSeq" id="WP_011474842.1">
    <property type="nucleotide sequence ID" value="NC_007925.1"/>
</dbReference>
<evidence type="ECO:0008006" key="3">
    <source>
        <dbReference type="Google" id="ProtNLM"/>
    </source>
</evidence>
<feature type="transmembrane region" description="Helical" evidence="1">
    <location>
        <begin position="169"/>
        <end position="188"/>
    </location>
</feature>
<feature type="transmembrane region" description="Helical" evidence="1">
    <location>
        <begin position="388"/>
        <end position="411"/>
    </location>
</feature>
<feature type="transmembrane region" description="Helical" evidence="1">
    <location>
        <begin position="245"/>
        <end position="266"/>
    </location>
</feature>